<dbReference type="CDD" id="cd23340">
    <property type="entry name" value="beta-trefoil_FSCN_ACP-like"/>
    <property type="match status" value="1"/>
</dbReference>
<reference evidence="3 4" key="1">
    <citation type="submission" date="2024-02" db="EMBL/GenBank/DDBJ databases">
        <title>High-quality chromosome-scale genome assembly of Pensacola bahiagrass (Paspalum notatum Flugge var. saurae).</title>
        <authorList>
            <person name="Vega J.M."/>
            <person name="Podio M."/>
            <person name="Orjuela J."/>
            <person name="Siena L.A."/>
            <person name="Pessino S.C."/>
            <person name="Combes M.C."/>
            <person name="Mariac C."/>
            <person name="Albertini E."/>
            <person name="Pupilli F."/>
            <person name="Ortiz J.P.A."/>
            <person name="Leblanc O."/>
        </authorList>
    </citation>
    <scope>NUCLEOTIDE SEQUENCE [LARGE SCALE GENOMIC DNA]</scope>
    <source>
        <strain evidence="3">R1</strain>
        <tissue evidence="3">Leaf</tissue>
    </source>
</reference>
<gene>
    <name evidence="3" type="ORF">U9M48_029671</name>
</gene>
<sequence length="286" mass="32085">MDQFPEGAHVRLRSRVHGGYLHADEDGEGVSLRWGRRASMNSAWQVHRTMHDGTTCVLLHGAAYGRYLAASPRPAPPGHRGHRVVQADYDEVGAGEDALLWKGVGSGYAGFVLLRHVSYRLLRANGRYRLWNAAASLDDADNVSTMMHWAVEAIPPRPQPPALPPPTPATRGSFRSLFLPHPEPVALHRTIRYVRADDHGNFNPNGWDTFQFHGRSVWILRTEVARRLGNAFYFFRVLMCTRAGRYGRLTPLLVDLPRNEETLDVIVLITGTPAADELRFPNVEED</sequence>
<dbReference type="SUPFAM" id="SSF50405">
    <property type="entry name" value="Actin-crosslinking proteins"/>
    <property type="match status" value="1"/>
</dbReference>
<dbReference type="InterPro" id="IPR054726">
    <property type="entry name" value="Ubiq_DUF569-assoc"/>
</dbReference>
<evidence type="ECO:0000259" key="2">
    <source>
        <dbReference type="Pfam" id="PF22932"/>
    </source>
</evidence>
<proteinExistence type="predicted"/>
<dbReference type="PANTHER" id="PTHR31205">
    <property type="entry name" value="ACTIN CROSS-LINKING PROTEIN (DUF569)"/>
    <property type="match status" value="1"/>
</dbReference>
<evidence type="ECO:0000259" key="1">
    <source>
        <dbReference type="Pfam" id="PF04601"/>
    </source>
</evidence>
<feature type="domain" description="DUF569" evidence="2">
    <location>
        <begin position="188"/>
        <end position="268"/>
    </location>
</feature>
<dbReference type="EMBL" id="CP144750">
    <property type="protein sequence ID" value="WVZ82405.1"/>
    <property type="molecule type" value="Genomic_DNA"/>
</dbReference>
<feature type="domain" description="DUF569" evidence="1">
    <location>
        <begin position="1"/>
        <end position="149"/>
    </location>
</feature>
<dbReference type="PANTHER" id="PTHR31205:SF86">
    <property type="entry name" value="DUF569 DOMAIN-CONTAINING PROTEIN"/>
    <property type="match status" value="1"/>
</dbReference>
<dbReference type="InterPro" id="IPR008999">
    <property type="entry name" value="Actin-crosslinking"/>
</dbReference>
<dbReference type="Proteomes" id="UP001341281">
    <property type="component" value="Chromosome 06"/>
</dbReference>
<dbReference type="AlphaFoldDB" id="A0AAQ3X2Y4"/>
<name>A0AAQ3X2Y4_PASNO</name>
<dbReference type="Pfam" id="PF22932">
    <property type="entry name" value="Ubiq_DUF_assoc"/>
    <property type="match status" value="1"/>
</dbReference>
<evidence type="ECO:0008006" key="5">
    <source>
        <dbReference type="Google" id="ProtNLM"/>
    </source>
</evidence>
<evidence type="ECO:0000313" key="3">
    <source>
        <dbReference type="EMBL" id="WVZ82405.1"/>
    </source>
</evidence>
<accession>A0AAQ3X2Y4</accession>
<evidence type="ECO:0000313" key="4">
    <source>
        <dbReference type="Proteomes" id="UP001341281"/>
    </source>
</evidence>
<dbReference type="Pfam" id="PF04601">
    <property type="entry name" value="DUF569"/>
    <property type="match status" value="1"/>
</dbReference>
<keyword evidence="4" id="KW-1185">Reference proteome</keyword>
<protein>
    <recommendedName>
        <fullName evidence="5">DUF569 domain-containing protein</fullName>
    </recommendedName>
</protein>
<dbReference type="InterPro" id="IPR007679">
    <property type="entry name" value="DUF569"/>
</dbReference>
<organism evidence="3 4">
    <name type="scientific">Paspalum notatum var. saurae</name>
    <dbReference type="NCBI Taxonomy" id="547442"/>
    <lineage>
        <taxon>Eukaryota</taxon>
        <taxon>Viridiplantae</taxon>
        <taxon>Streptophyta</taxon>
        <taxon>Embryophyta</taxon>
        <taxon>Tracheophyta</taxon>
        <taxon>Spermatophyta</taxon>
        <taxon>Magnoliopsida</taxon>
        <taxon>Liliopsida</taxon>
        <taxon>Poales</taxon>
        <taxon>Poaceae</taxon>
        <taxon>PACMAD clade</taxon>
        <taxon>Panicoideae</taxon>
        <taxon>Andropogonodae</taxon>
        <taxon>Paspaleae</taxon>
        <taxon>Paspalinae</taxon>
        <taxon>Paspalum</taxon>
    </lineage>
</organism>